<feature type="compositionally biased region" description="Low complexity" evidence="1">
    <location>
        <begin position="58"/>
        <end position="67"/>
    </location>
</feature>
<reference evidence="2" key="1">
    <citation type="submission" date="2022-10" db="EMBL/GenBank/DDBJ databases">
        <title>Culturing micro-colonial fungi from biological soil crusts in the Mojave desert and describing Neophaeococcomyces mojavensis, and introducing the new genera and species Taxawa tesnikishii.</title>
        <authorList>
            <person name="Kurbessoian T."/>
            <person name="Stajich J.E."/>
        </authorList>
    </citation>
    <scope>NUCLEOTIDE SEQUENCE</scope>
    <source>
        <strain evidence="2">TK_41</strain>
    </source>
</reference>
<gene>
    <name evidence="2" type="ORF">H2200_008707</name>
</gene>
<evidence type="ECO:0000313" key="2">
    <source>
        <dbReference type="EMBL" id="KAJ9606699.1"/>
    </source>
</evidence>
<feature type="region of interest" description="Disordered" evidence="1">
    <location>
        <begin position="37"/>
        <end position="67"/>
    </location>
</feature>
<proteinExistence type="predicted"/>
<feature type="compositionally biased region" description="Basic residues" evidence="1">
    <location>
        <begin position="39"/>
        <end position="49"/>
    </location>
</feature>
<organism evidence="2 3">
    <name type="scientific">Cladophialophora chaetospira</name>
    <dbReference type="NCBI Taxonomy" id="386627"/>
    <lineage>
        <taxon>Eukaryota</taxon>
        <taxon>Fungi</taxon>
        <taxon>Dikarya</taxon>
        <taxon>Ascomycota</taxon>
        <taxon>Pezizomycotina</taxon>
        <taxon>Eurotiomycetes</taxon>
        <taxon>Chaetothyriomycetidae</taxon>
        <taxon>Chaetothyriales</taxon>
        <taxon>Herpotrichiellaceae</taxon>
        <taxon>Cladophialophora</taxon>
    </lineage>
</organism>
<evidence type="ECO:0008006" key="4">
    <source>
        <dbReference type="Google" id="ProtNLM"/>
    </source>
</evidence>
<evidence type="ECO:0000313" key="3">
    <source>
        <dbReference type="Proteomes" id="UP001172673"/>
    </source>
</evidence>
<dbReference type="AlphaFoldDB" id="A0AA39CFU9"/>
<evidence type="ECO:0000256" key="1">
    <source>
        <dbReference type="SAM" id="MobiDB-lite"/>
    </source>
</evidence>
<dbReference type="EMBL" id="JAPDRK010000013">
    <property type="protein sequence ID" value="KAJ9606699.1"/>
    <property type="molecule type" value="Genomic_DNA"/>
</dbReference>
<dbReference type="Proteomes" id="UP001172673">
    <property type="component" value="Unassembled WGS sequence"/>
</dbReference>
<protein>
    <recommendedName>
        <fullName evidence="4">Transcription factor domain-containing protein</fullName>
    </recommendedName>
</protein>
<comment type="caution">
    <text evidence="2">The sequence shown here is derived from an EMBL/GenBank/DDBJ whole genome shotgun (WGS) entry which is preliminary data.</text>
</comment>
<accession>A0AA39CFU9</accession>
<sequence length="537" mass="60856">MRSSETNDQLKRLSFVITRTDHFDGTHKSEIYSHIAKETHRKRRQRQSRRAIEREESSISSSSSLSDDSSCLVRHFAIPVSALYCREHLYSFDSGCDECFSIQHTIQCTTSSSLAHYGGNGDPFNSQAIEIDAQAGYYLDIGFNCIDIHPFETGLWAHSLPRGKVARPKPPAERRSLLDFPPCNIVSGREPEKTTSHWSSAFAYAVLANYAGYLFALSEDIKHLDNATEYTGRCMRDLGNYLAESQSQNQFGAEYLIFRLLRAELATQSFTTALTHAIYLKEIVERRISHGAVDLSLVYHALYTSNQLAFAFWTRSLYQASWVRDTFQLDWLQCHEIDLSLEPFRAQLLRFTAREDLCELLSSTKSLFLQTSTYLRDDMHRSGTKWYALQSRGEWLQMSLFNIVLEEEDKATLRLARRQTENGGPCGTDKFSHAVAESVAVDINICLALVGILSIRFKSQDPVLNDRPLSPLMSIILNKLSATFIRLDMTMVAESDDRFHGALLWVSLVAAIVEHRHRDTLAKQDVSGVSDASIKGF</sequence>
<name>A0AA39CFU9_9EURO</name>
<keyword evidence="3" id="KW-1185">Reference proteome</keyword>